<keyword evidence="2" id="KW-1185">Reference proteome</keyword>
<proteinExistence type="predicted"/>
<accession>A0AA85IW61</accession>
<keyword evidence="1" id="KW-1133">Transmembrane helix</keyword>
<reference evidence="2" key="1">
    <citation type="submission" date="2022-06" db="EMBL/GenBank/DDBJ databases">
        <authorList>
            <person name="Berger JAMES D."/>
            <person name="Berger JAMES D."/>
        </authorList>
    </citation>
    <scope>NUCLEOTIDE SEQUENCE [LARGE SCALE GENOMIC DNA]</scope>
</reference>
<feature type="transmembrane region" description="Helical" evidence="1">
    <location>
        <begin position="5"/>
        <end position="22"/>
    </location>
</feature>
<evidence type="ECO:0000313" key="3">
    <source>
        <dbReference type="WBParaSite" id="TREG1_116130.1"/>
    </source>
</evidence>
<evidence type="ECO:0000256" key="1">
    <source>
        <dbReference type="SAM" id="Phobius"/>
    </source>
</evidence>
<dbReference type="AlphaFoldDB" id="A0AA85IW61"/>
<keyword evidence="1" id="KW-0472">Membrane</keyword>
<dbReference type="WBParaSite" id="TREG1_116130.1">
    <property type="protein sequence ID" value="TREG1_116130.1"/>
    <property type="gene ID" value="TREG1_116130"/>
</dbReference>
<keyword evidence="1" id="KW-0812">Transmembrane</keyword>
<dbReference type="Proteomes" id="UP000050795">
    <property type="component" value="Unassembled WGS sequence"/>
</dbReference>
<protein>
    <submittedName>
        <fullName evidence="3">Uncharacterized protein</fullName>
    </submittedName>
</protein>
<name>A0AA85IW61_TRIRE</name>
<sequence>MFSKIWLTIISSIVLYIMYLPQYESSFLWHLFCTLFPAWCTNETWSTVQTIAALGEGSSGSQGGFLQLTQK</sequence>
<reference evidence="3" key="2">
    <citation type="submission" date="2023-11" db="UniProtKB">
        <authorList>
            <consortium name="WormBaseParasite"/>
        </authorList>
    </citation>
    <scope>IDENTIFICATION</scope>
</reference>
<organism evidence="2 3">
    <name type="scientific">Trichobilharzia regenti</name>
    <name type="common">Nasal bird schistosome</name>
    <dbReference type="NCBI Taxonomy" id="157069"/>
    <lineage>
        <taxon>Eukaryota</taxon>
        <taxon>Metazoa</taxon>
        <taxon>Spiralia</taxon>
        <taxon>Lophotrochozoa</taxon>
        <taxon>Platyhelminthes</taxon>
        <taxon>Trematoda</taxon>
        <taxon>Digenea</taxon>
        <taxon>Strigeidida</taxon>
        <taxon>Schistosomatoidea</taxon>
        <taxon>Schistosomatidae</taxon>
        <taxon>Trichobilharzia</taxon>
    </lineage>
</organism>
<evidence type="ECO:0000313" key="2">
    <source>
        <dbReference type="Proteomes" id="UP000050795"/>
    </source>
</evidence>